<dbReference type="EMBL" id="SRLO01000029">
    <property type="protein sequence ID" value="TNN84032.1"/>
    <property type="molecule type" value="Genomic_DNA"/>
</dbReference>
<proteinExistence type="predicted"/>
<name>A0A4Z2J3L2_9TELE</name>
<comment type="caution">
    <text evidence="2">The sequence shown here is derived from an EMBL/GenBank/DDBJ whole genome shotgun (WGS) entry which is preliminary data.</text>
</comment>
<evidence type="ECO:0000313" key="2">
    <source>
        <dbReference type="EMBL" id="TNN84032.1"/>
    </source>
</evidence>
<organism evidence="2 3">
    <name type="scientific">Liparis tanakae</name>
    <name type="common">Tanaka's snailfish</name>
    <dbReference type="NCBI Taxonomy" id="230148"/>
    <lineage>
        <taxon>Eukaryota</taxon>
        <taxon>Metazoa</taxon>
        <taxon>Chordata</taxon>
        <taxon>Craniata</taxon>
        <taxon>Vertebrata</taxon>
        <taxon>Euteleostomi</taxon>
        <taxon>Actinopterygii</taxon>
        <taxon>Neopterygii</taxon>
        <taxon>Teleostei</taxon>
        <taxon>Neoteleostei</taxon>
        <taxon>Acanthomorphata</taxon>
        <taxon>Eupercaria</taxon>
        <taxon>Perciformes</taxon>
        <taxon>Cottioidei</taxon>
        <taxon>Cottales</taxon>
        <taxon>Liparidae</taxon>
        <taxon>Liparis</taxon>
    </lineage>
</organism>
<evidence type="ECO:0000256" key="1">
    <source>
        <dbReference type="SAM" id="MobiDB-lite"/>
    </source>
</evidence>
<dbReference type="AlphaFoldDB" id="A0A4Z2J3L2"/>
<protein>
    <submittedName>
        <fullName evidence="2">Uncharacterized protein</fullName>
    </submittedName>
</protein>
<keyword evidence="3" id="KW-1185">Reference proteome</keyword>
<feature type="region of interest" description="Disordered" evidence="1">
    <location>
        <begin position="58"/>
        <end position="79"/>
    </location>
</feature>
<dbReference type="Proteomes" id="UP000314294">
    <property type="component" value="Unassembled WGS sequence"/>
</dbReference>
<sequence length="136" mass="15205">MKEEGGVEGVRQREVEAQQSVNNHCFDEPPILPRTLEGIGTVQPLSEWSVCCRTMVERESESMRSRAAERQTAGRHDDVKAQDLKADAVAPWWLAGATHAIGMQHTMFWQTNSLTLTETVGGKSQCSLFGPYRNKM</sequence>
<evidence type="ECO:0000313" key="3">
    <source>
        <dbReference type="Proteomes" id="UP000314294"/>
    </source>
</evidence>
<accession>A0A4Z2J3L2</accession>
<gene>
    <name evidence="2" type="ORF">EYF80_005638</name>
</gene>
<reference evidence="2 3" key="1">
    <citation type="submission" date="2019-03" db="EMBL/GenBank/DDBJ databases">
        <title>First draft genome of Liparis tanakae, snailfish: a comprehensive survey of snailfish specific genes.</title>
        <authorList>
            <person name="Kim W."/>
            <person name="Song I."/>
            <person name="Jeong J.-H."/>
            <person name="Kim D."/>
            <person name="Kim S."/>
            <person name="Ryu S."/>
            <person name="Song J.Y."/>
            <person name="Lee S.K."/>
        </authorList>
    </citation>
    <scope>NUCLEOTIDE SEQUENCE [LARGE SCALE GENOMIC DNA]</scope>
    <source>
        <tissue evidence="2">Muscle</tissue>
    </source>
</reference>